<dbReference type="EMBL" id="CAJJDP010000071">
    <property type="protein sequence ID" value="CAD8178904.1"/>
    <property type="molecule type" value="Genomic_DNA"/>
</dbReference>
<evidence type="ECO:0000313" key="1">
    <source>
        <dbReference type="EMBL" id="CAD8178904.1"/>
    </source>
</evidence>
<reference evidence="1" key="1">
    <citation type="submission" date="2021-01" db="EMBL/GenBank/DDBJ databases">
        <authorList>
            <consortium name="Genoscope - CEA"/>
            <person name="William W."/>
        </authorList>
    </citation>
    <scope>NUCLEOTIDE SEQUENCE</scope>
</reference>
<name>A0A8S1VN96_PAROT</name>
<dbReference type="AlphaFoldDB" id="A0A8S1VN96"/>
<keyword evidence="2" id="KW-1185">Reference proteome</keyword>
<proteinExistence type="predicted"/>
<accession>A0A8S1VN96</accession>
<evidence type="ECO:0000313" key="2">
    <source>
        <dbReference type="Proteomes" id="UP000683925"/>
    </source>
</evidence>
<comment type="caution">
    <text evidence="1">The sequence shown here is derived from an EMBL/GenBank/DDBJ whole genome shotgun (WGS) entry which is preliminary data.</text>
</comment>
<gene>
    <name evidence="1" type="ORF">POCTA_138.1.T0720005</name>
</gene>
<sequence length="131" mass="14772">MKSIFKQLHIEFTNKYQNLIILNIYIIPKTICPSNRQNESSKTVGLPPQQQAEQVNKTVGLSQLRGVDNVITHVKAGFIHRVDNVITNFKGGFINFTQLATNQKKVFGNEGLSEFAFLDFLPSSNQLSQPH</sequence>
<organism evidence="1 2">
    <name type="scientific">Paramecium octaurelia</name>
    <dbReference type="NCBI Taxonomy" id="43137"/>
    <lineage>
        <taxon>Eukaryota</taxon>
        <taxon>Sar</taxon>
        <taxon>Alveolata</taxon>
        <taxon>Ciliophora</taxon>
        <taxon>Intramacronucleata</taxon>
        <taxon>Oligohymenophorea</taxon>
        <taxon>Peniculida</taxon>
        <taxon>Parameciidae</taxon>
        <taxon>Paramecium</taxon>
    </lineage>
</organism>
<dbReference type="Proteomes" id="UP000683925">
    <property type="component" value="Unassembled WGS sequence"/>
</dbReference>
<protein>
    <submittedName>
        <fullName evidence="1">Uncharacterized protein</fullName>
    </submittedName>
</protein>